<name>B1XS85_POLNS</name>
<dbReference type="eggNOG" id="COG2226">
    <property type="taxonomic scope" value="Bacteria"/>
</dbReference>
<evidence type="ECO:0000313" key="2">
    <source>
        <dbReference type="EMBL" id="ACB44720.1"/>
    </source>
</evidence>
<feature type="domain" description="Methyltransferase type 11" evidence="1">
    <location>
        <begin position="120"/>
        <end position="160"/>
    </location>
</feature>
<organism evidence="2">
    <name type="scientific">Polynucleobacter necessarius subsp. necessarius (strain STIR1)</name>
    <dbReference type="NCBI Taxonomy" id="452638"/>
    <lineage>
        <taxon>Bacteria</taxon>
        <taxon>Pseudomonadati</taxon>
        <taxon>Pseudomonadota</taxon>
        <taxon>Betaproteobacteria</taxon>
        <taxon>Burkholderiales</taxon>
        <taxon>Burkholderiaceae</taxon>
        <taxon>Polynucleobacter</taxon>
    </lineage>
</organism>
<keyword evidence="2" id="KW-0489">Methyltransferase</keyword>
<reference evidence="2" key="1">
    <citation type="submission" date="2008-03" db="EMBL/GenBank/DDBJ databases">
        <title>Complete sequence of Polynucleobacter necessarius STIR1.</title>
        <authorList>
            <consortium name="US DOE Joint Genome Institute"/>
            <person name="Copeland A."/>
            <person name="Lucas S."/>
            <person name="Lapidus A."/>
            <person name="Barry K."/>
            <person name="Detter J.C."/>
            <person name="Glavina del Rio T."/>
            <person name="Hammon N."/>
            <person name="Israni S."/>
            <person name="Dalin E."/>
            <person name="Tice H."/>
            <person name="Pitluck S."/>
            <person name="Chain P."/>
            <person name="Malfatti S."/>
            <person name="Shin M."/>
            <person name="Vergez L."/>
            <person name="Schmutz J."/>
            <person name="Larimer F."/>
            <person name="Land M."/>
            <person name="Hauser L."/>
            <person name="Kyrpides N."/>
            <person name="Kim E."/>
            <person name="Hahn M."/>
            <person name="Richardson P."/>
        </authorList>
    </citation>
    <scope>NUCLEOTIDE SEQUENCE [LARGE SCALE GENOMIC DNA]</scope>
    <source>
        <strain evidence="2">STIR1</strain>
    </source>
</reference>
<sequence length="290" mass="32899">MVKVVRKWIEKCSLKIAWGAEYAEPMTQPIRWLQDEIADRMLQKLDIVKLDVKDVLMVPDFAGKHLDVLAKRNPKARILSISDEGVSSFQMWRAKAMSNWRSLFNSNVSPLASYTSSGRFDIPDNSVDLVFSDLLLQDLADPKHFLRECWRVLREGGLITFSYLGPDTGKELRSIVMPELKPQNLLSPWDMHDMGDALLSERFSEPVMDMEYLTLDYEKSALLLADASALKLIVSASPEITELSALPQKLTLEVVYGHAWVAGKRLAKVKDNVAYIDLNQIGRKTRPDYA</sequence>
<accession>B1XS85</accession>
<dbReference type="InterPro" id="IPR013216">
    <property type="entry name" value="Methyltransf_11"/>
</dbReference>
<keyword evidence="2" id="KW-0808">Transferase</keyword>
<dbReference type="STRING" id="452638.Pnec_1646"/>
<proteinExistence type="predicted"/>
<dbReference type="KEGG" id="pne:Pnec_1646"/>
<dbReference type="Pfam" id="PF08241">
    <property type="entry name" value="Methyltransf_11"/>
    <property type="match status" value="1"/>
</dbReference>
<protein>
    <submittedName>
        <fullName evidence="2">Methyltransferase type 11</fullName>
    </submittedName>
</protein>
<gene>
    <name evidence="2" type="ordered locus">Pnec_1646</name>
</gene>
<dbReference type="CDD" id="cd02440">
    <property type="entry name" value="AdoMet_MTases"/>
    <property type="match status" value="1"/>
</dbReference>
<dbReference type="SUPFAM" id="SSF53335">
    <property type="entry name" value="S-adenosyl-L-methionine-dependent methyltransferases"/>
    <property type="match status" value="1"/>
</dbReference>
<dbReference type="GO" id="GO:0032259">
    <property type="term" value="P:methylation"/>
    <property type="evidence" value="ECO:0007669"/>
    <property type="project" value="UniProtKB-KW"/>
</dbReference>
<dbReference type="InterPro" id="IPR029063">
    <property type="entry name" value="SAM-dependent_MTases_sf"/>
</dbReference>
<dbReference type="GO" id="GO:0008757">
    <property type="term" value="F:S-adenosylmethionine-dependent methyltransferase activity"/>
    <property type="evidence" value="ECO:0007669"/>
    <property type="project" value="InterPro"/>
</dbReference>
<dbReference type="AlphaFoldDB" id="B1XS85"/>
<dbReference type="EMBL" id="CP001010">
    <property type="protein sequence ID" value="ACB44720.1"/>
    <property type="molecule type" value="Genomic_DNA"/>
</dbReference>
<evidence type="ECO:0000259" key="1">
    <source>
        <dbReference type="Pfam" id="PF08241"/>
    </source>
</evidence>
<dbReference type="HOGENOM" id="CLU_046586_2_1_4"/>
<dbReference type="Gene3D" id="3.40.50.150">
    <property type="entry name" value="Vaccinia Virus protein VP39"/>
    <property type="match status" value="1"/>
</dbReference>